<organism evidence="10 11">
    <name type="scientific">Sphaerobolus stellatus (strain SS14)</name>
    <dbReference type="NCBI Taxonomy" id="990650"/>
    <lineage>
        <taxon>Eukaryota</taxon>
        <taxon>Fungi</taxon>
        <taxon>Dikarya</taxon>
        <taxon>Basidiomycota</taxon>
        <taxon>Agaricomycotina</taxon>
        <taxon>Agaricomycetes</taxon>
        <taxon>Phallomycetidae</taxon>
        <taxon>Geastrales</taxon>
        <taxon>Sphaerobolaceae</taxon>
        <taxon>Sphaerobolus</taxon>
    </lineage>
</organism>
<dbReference type="InterPro" id="IPR036962">
    <property type="entry name" value="Glyco_hydro_3_N_sf"/>
</dbReference>
<dbReference type="AlphaFoldDB" id="A0A0C9VAB7"/>
<dbReference type="Gene3D" id="3.40.50.1700">
    <property type="entry name" value="Glycoside hydrolase family 3 C-terminal domain"/>
    <property type="match status" value="1"/>
</dbReference>
<name>A0A0C9VAB7_SPHS4</name>
<keyword evidence="8" id="KW-0326">Glycosidase</keyword>
<dbReference type="SUPFAM" id="SSF51445">
    <property type="entry name" value="(Trans)glycosidases"/>
    <property type="match status" value="1"/>
</dbReference>
<comment type="catalytic activity">
    <reaction evidence="1">
        <text>Hydrolysis of terminal, non-reducing beta-D-glucosyl residues with release of beta-D-glucose.</text>
        <dbReference type="EC" id="3.2.1.21"/>
    </reaction>
</comment>
<evidence type="ECO:0000256" key="2">
    <source>
        <dbReference type="ARBA" id="ARBA00004987"/>
    </source>
</evidence>
<keyword evidence="11" id="KW-1185">Reference proteome</keyword>
<dbReference type="EMBL" id="KN837200">
    <property type="protein sequence ID" value="KIJ34395.1"/>
    <property type="molecule type" value="Genomic_DNA"/>
</dbReference>
<dbReference type="GO" id="GO:0030245">
    <property type="term" value="P:cellulose catabolic process"/>
    <property type="evidence" value="ECO:0007669"/>
    <property type="project" value="UniProtKB-KW"/>
</dbReference>
<feature type="non-terminal residue" evidence="10">
    <location>
        <position position="232"/>
    </location>
</feature>
<dbReference type="InterPro" id="IPR017853">
    <property type="entry name" value="GH"/>
</dbReference>
<dbReference type="HOGENOM" id="CLU_077206_0_0_1"/>
<evidence type="ECO:0000256" key="7">
    <source>
        <dbReference type="ARBA" id="ARBA00023277"/>
    </source>
</evidence>
<keyword evidence="7" id="KW-0119">Carbohydrate metabolism</keyword>
<evidence type="ECO:0000256" key="9">
    <source>
        <dbReference type="ARBA" id="ARBA00023326"/>
    </source>
</evidence>
<reference evidence="10 11" key="1">
    <citation type="submission" date="2014-06" db="EMBL/GenBank/DDBJ databases">
        <title>Evolutionary Origins and Diversification of the Mycorrhizal Mutualists.</title>
        <authorList>
            <consortium name="DOE Joint Genome Institute"/>
            <consortium name="Mycorrhizal Genomics Consortium"/>
            <person name="Kohler A."/>
            <person name="Kuo A."/>
            <person name="Nagy L.G."/>
            <person name="Floudas D."/>
            <person name="Copeland A."/>
            <person name="Barry K.W."/>
            <person name="Cichocki N."/>
            <person name="Veneault-Fourrey C."/>
            <person name="LaButti K."/>
            <person name="Lindquist E.A."/>
            <person name="Lipzen A."/>
            <person name="Lundell T."/>
            <person name="Morin E."/>
            <person name="Murat C."/>
            <person name="Riley R."/>
            <person name="Ohm R."/>
            <person name="Sun H."/>
            <person name="Tunlid A."/>
            <person name="Henrissat B."/>
            <person name="Grigoriev I.V."/>
            <person name="Hibbett D.S."/>
            <person name="Martin F."/>
        </authorList>
    </citation>
    <scope>NUCLEOTIDE SEQUENCE [LARGE SCALE GENOMIC DNA]</scope>
    <source>
        <strain evidence="10 11">SS14</strain>
    </source>
</reference>
<sequence length="232" mass="25757">IYSWPFAKAVEAGVGSAVCSYKMVNQTQSCQNSKMINGLLKEELDFQGFMLSDWAFLINGVQVRLIPTTESNPDNTQFSWRGSALIESVSNGPVPQPRVDDMVTRTMAVFFKLGQDKNYPAINFDYNTQNTFLDGQPLNQHVKYVFGLFTSLRSDHFKLIRTIGAASVVLLKNMNRALPLNTQKIKCLAILGPNPNGPNNCQNGNTECSQGTRAMGWGSGTAEFLYLWLPNC</sequence>
<evidence type="ECO:0000256" key="6">
    <source>
        <dbReference type="ARBA" id="ARBA00023001"/>
    </source>
</evidence>
<dbReference type="GO" id="GO:0008422">
    <property type="term" value="F:beta-glucosidase activity"/>
    <property type="evidence" value="ECO:0007669"/>
    <property type="project" value="UniProtKB-EC"/>
</dbReference>
<dbReference type="EC" id="3.2.1.21" evidence="4"/>
<keyword evidence="9" id="KW-0624">Polysaccharide degradation</keyword>
<evidence type="ECO:0000256" key="4">
    <source>
        <dbReference type="ARBA" id="ARBA00012744"/>
    </source>
</evidence>
<accession>A0A0C9VAB7</accession>
<gene>
    <name evidence="10" type="ORF">M422DRAFT_182199</name>
</gene>
<comment type="pathway">
    <text evidence="2">Glycan metabolism; cellulose degradation.</text>
</comment>
<dbReference type="PANTHER" id="PTHR42715:SF2">
    <property type="entry name" value="BETA-GLUCOSIDASE F-RELATED"/>
    <property type="match status" value="1"/>
</dbReference>
<dbReference type="PANTHER" id="PTHR42715">
    <property type="entry name" value="BETA-GLUCOSIDASE"/>
    <property type="match status" value="1"/>
</dbReference>
<protein>
    <recommendedName>
        <fullName evidence="4">beta-glucosidase</fullName>
        <ecNumber evidence="4">3.2.1.21</ecNumber>
    </recommendedName>
</protein>
<evidence type="ECO:0000256" key="3">
    <source>
        <dbReference type="ARBA" id="ARBA00005336"/>
    </source>
</evidence>
<evidence type="ECO:0000313" key="10">
    <source>
        <dbReference type="EMBL" id="KIJ34395.1"/>
    </source>
</evidence>
<keyword evidence="5 10" id="KW-0378">Hydrolase</keyword>
<evidence type="ECO:0000256" key="1">
    <source>
        <dbReference type="ARBA" id="ARBA00000448"/>
    </source>
</evidence>
<dbReference type="Gene3D" id="3.20.20.300">
    <property type="entry name" value="Glycoside hydrolase, family 3, N-terminal domain"/>
    <property type="match status" value="1"/>
</dbReference>
<dbReference type="OrthoDB" id="416222at2759"/>
<dbReference type="InterPro" id="IPR036881">
    <property type="entry name" value="Glyco_hydro_3_C_sf"/>
</dbReference>
<dbReference type="Proteomes" id="UP000054279">
    <property type="component" value="Unassembled WGS sequence"/>
</dbReference>
<proteinExistence type="inferred from homology"/>
<evidence type="ECO:0000313" key="11">
    <source>
        <dbReference type="Proteomes" id="UP000054279"/>
    </source>
</evidence>
<comment type="similarity">
    <text evidence="3">Belongs to the glycosyl hydrolase 3 family.</text>
</comment>
<keyword evidence="6" id="KW-0136">Cellulose degradation</keyword>
<evidence type="ECO:0000256" key="5">
    <source>
        <dbReference type="ARBA" id="ARBA00022801"/>
    </source>
</evidence>
<dbReference type="InterPro" id="IPR050288">
    <property type="entry name" value="Cellulose_deg_GH3"/>
</dbReference>
<evidence type="ECO:0000256" key="8">
    <source>
        <dbReference type="ARBA" id="ARBA00023295"/>
    </source>
</evidence>